<name>A0A3A1Y7I0_9GAMM</name>
<comment type="caution">
    <text evidence="1">The sequence shown here is derived from an EMBL/GenBank/DDBJ whole genome shotgun (WGS) entry which is preliminary data.</text>
</comment>
<evidence type="ECO:0000313" key="1">
    <source>
        <dbReference type="EMBL" id="RIY33471.1"/>
    </source>
</evidence>
<evidence type="ECO:0000313" key="2">
    <source>
        <dbReference type="Proteomes" id="UP000266258"/>
    </source>
</evidence>
<protein>
    <submittedName>
        <fullName evidence="1">Uncharacterized protein</fullName>
    </submittedName>
</protein>
<proteinExistence type="predicted"/>
<dbReference type="EMBL" id="NRJH01000014">
    <property type="protein sequence ID" value="RIY33471.1"/>
    <property type="molecule type" value="Genomic_DNA"/>
</dbReference>
<reference evidence="1 2" key="1">
    <citation type="submission" date="2017-08" db="EMBL/GenBank/DDBJ databases">
        <title>Reclassification of Bisgaard taxon 37 and 44.</title>
        <authorList>
            <person name="Christensen H."/>
        </authorList>
    </citation>
    <scope>NUCLEOTIDE SEQUENCE [LARGE SCALE GENOMIC DNA]</scope>
    <source>
        <strain evidence="1 2">B96_4</strain>
    </source>
</reference>
<keyword evidence="2" id="KW-1185">Reference proteome</keyword>
<gene>
    <name evidence="1" type="ORF">CJP74_01725</name>
</gene>
<organism evidence="1 2">
    <name type="scientific">Psittacicella melopsittaci</name>
    <dbReference type="NCBI Taxonomy" id="2028576"/>
    <lineage>
        <taxon>Bacteria</taxon>
        <taxon>Pseudomonadati</taxon>
        <taxon>Pseudomonadota</taxon>
        <taxon>Gammaproteobacteria</taxon>
        <taxon>Pasteurellales</taxon>
        <taxon>Psittacicellaceae</taxon>
        <taxon>Psittacicella</taxon>
    </lineage>
</organism>
<dbReference type="Proteomes" id="UP000266258">
    <property type="component" value="Unassembled WGS sequence"/>
</dbReference>
<sequence>MINNNCYYLEKKEEKPTLWRISKRKSKSNYFIANLLIYSAPWSKKAQNYFVTSSKISRL</sequence>
<accession>A0A3A1Y7I0</accession>
<dbReference type="AlphaFoldDB" id="A0A3A1Y7I0"/>